<dbReference type="EMBL" id="CP056117">
    <property type="protein sequence ID" value="QKZ96857.1"/>
    <property type="molecule type" value="Genomic_DNA"/>
</dbReference>
<evidence type="ECO:0000259" key="3">
    <source>
        <dbReference type="PROSITE" id="PS51186"/>
    </source>
</evidence>
<dbReference type="RefSeq" id="WP_176608992.1">
    <property type="nucleotide sequence ID" value="NZ_CP056117.1"/>
</dbReference>
<dbReference type="NCBIfam" id="NF007853">
    <property type="entry name" value="PRK10562.1"/>
    <property type="match status" value="1"/>
</dbReference>
<organism evidence="4 5">
    <name type="scientific">Enterobacter cloacae</name>
    <dbReference type="NCBI Taxonomy" id="550"/>
    <lineage>
        <taxon>Bacteria</taxon>
        <taxon>Pseudomonadati</taxon>
        <taxon>Pseudomonadota</taxon>
        <taxon>Gammaproteobacteria</taxon>
        <taxon>Enterobacterales</taxon>
        <taxon>Enterobacteriaceae</taxon>
        <taxon>Enterobacter</taxon>
        <taxon>Enterobacter cloacae complex</taxon>
    </lineage>
</organism>
<accession>A0A7H8UDL9</accession>
<dbReference type="Pfam" id="PF13673">
    <property type="entry name" value="Acetyltransf_10"/>
    <property type="match status" value="1"/>
</dbReference>
<keyword evidence="2 4" id="KW-0012">Acyltransferase</keyword>
<feature type="domain" description="N-acetyltransferase" evidence="3">
    <location>
        <begin position="1"/>
        <end position="143"/>
    </location>
</feature>
<name>A0A7H8UDL9_ENTCL</name>
<protein>
    <submittedName>
        <fullName evidence="4">N-acetyltransferase</fullName>
        <ecNumber evidence="4">2.3.1.-</ecNumber>
    </submittedName>
</protein>
<dbReference type="PANTHER" id="PTHR43800">
    <property type="entry name" value="PEPTIDYL-LYSINE N-ACETYLTRANSFERASE YJAB"/>
    <property type="match status" value="1"/>
</dbReference>
<reference evidence="4 5" key="1">
    <citation type="submission" date="2020-06" db="EMBL/GenBank/DDBJ databases">
        <title>Long-read sequencing of DSM26481-BlokeschLab.</title>
        <authorList>
            <person name="Blokesch M."/>
        </authorList>
    </citation>
    <scope>NUCLEOTIDE SEQUENCE [LARGE SCALE GENOMIC DNA]</scope>
    <source>
        <strain evidence="4 5">DSM 26481</strain>
    </source>
</reference>
<keyword evidence="1 4" id="KW-0808">Transferase</keyword>
<evidence type="ECO:0000313" key="5">
    <source>
        <dbReference type="Proteomes" id="UP000509421"/>
    </source>
</evidence>
<dbReference type="InterPro" id="IPR000182">
    <property type="entry name" value="GNAT_dom"/>
</dbReference>
<evidence type="ECO:0000256" key="2">
    <source>
        <dbReference type="ARBA" id="ARBA00023315"/>
    </source>
</evidence>
<evidence type="ECO:0000256" key="1">
    <source>
        <dbReference type="ARBA" id="ARBA00022679"/>
    </source>
</evidence>
<dbReference type="EC" id="2.3.1.-" evidence="4"/>
<dbReference type="GO" id="GO:0016747">
    <property type="term" value="F:acyltransferase activity, transferring groups other than amino-acyl groups"/>
    <property type="evidence" value="ECO:0007669"/>
    <property type="project" value="InterPro"/>
</dbReference>
<dbReference type="InterPro" id="IPR016181">
    <property type="entry name" value="Acyl_CoA_acyltransferase"/>
</dbReference>
<dbReference type="AlphaFoldDB" id="A0A7H8UDL9"/>
<dbReference type="CDD" id="cd04301">
    <property type="entry name" value="NAT_SF"/>
    <property type="match status" value="1"/>
</dbReference>
<gene>
    <name evidence="4" type="ORF">HWQ14_03720</name>
</gene>
<proteinExistence type="predicted"/>
<sequence length="148" mass="17129">MIRKWESENTARLLSLWLESTTEAHPFIDAGYWKANEAMVRDEYLPVAETWVWEENGALRGFISVMQSQFVGALFVAPAFIGKGIGHALLNHVQQHYPYLTLEVYQKNVRAVNFYHAQGFRIEDSAWQDDTQHPTWIMSWQADRTPSA</sequence>
<dbReference type="Proteomes" id="UP000509421">
    <property type="component" value="Chromosome"/>
</dbReference>
<dbReference type="Gene3D" id="3.40.630.30">
    <property type="match status" value="1"/>
</dbReference>
<evidence type="ECO:0000313" key="4">
    <source>
        <dbReference type="EMBL" id="QKZ96857.1"/>
    </source>
</evidence>
<dbReference type="SUPFAM" id="SSF55729">
    <property type="entry name" value="Acyl-CoA N-acyltransferases (Nat)"/>
    <property type="match status" value="1"/>
</dbReference>
<dbReference type="PANTHER" id="PTHR43800:SF1">
    <property type="entry name" value="PEPTIDYL-LYSINE N-ACETYLTRANSFERASE YJAB"/>
    <property type="match status" value="1"/>
</dbReference>
<dbReference type="PROSITE" id="PS51186">
    <property type="entry name" value="GNAT"/>
    <property type="match status" value="1"/>
</dbReference>